<evidence type="ECO:0000313" key="3">
    <source>
        <dbReference type="Proteomes" id="UP000442619"/>
    </source>
</evidence>
<dbReference type="AlphaFoldDB" id="A0A844FTC3"/>
<evidence type="ECO:0000259" key="1">
    <source>
        <dbReference type="Pfam" id="PF04233"/>
    </source>
</evidence>
<comment type="caution">
    <text evidence="2">The sequence shown here is derived from an EMBL/GenBank/DDBJ whole genome shotgun (WGS) entry which is preliminary data.</text>
</comment>
<dbReference type="NCBIfam" id="TIGR01641">
    <property type="entry name" value="phageSPP1_gp7"/>
    <property type="match status" value="1"/>
</dbReference>
<evidence type="ECO:0000313" key="2">
    <source>
        <dbReference type="EMBL" id="MST88629.1"/>
    </source>
</evidence>
<name>A0A844FTC3_9FIRM</name>
<protein>
    <recommendedName>
        <fullName evidence="1">Phage head morphogenesis domain-containing protein</fullName>
    </recommendedName>
</protein>
<keyword evidence="3" id="KW-1185">Reference proteome</keyword>
<gene>
    <name evidence="2" type="ORF">FYJ79_03385</name>
</gene>
<dbReference type="EMBL" id="VUNM01000004">
    <property type="protein sequence ID" value="MST88629.1"/>
    <property type="molecule type" value="Genomic_DNA"/>
</dbReference>
<dbReference type="Proteomes" id="UP000442619">
    <property type="component" value="Unassembled WGS sequence"/>
</dbReference>
<sequence length="295" mass="33648">MARARTDAQMCEYGENGFQEYQYIACGGSDVCDVCKKTDDRVFSVKKIMPGVNAHPMHPNCHCSTAMYIDEKRYYEWLDSYDQHYMSYNDWVEWKNNEISRALAVRNGNIYGIKTTNGQGVSNETKAVLDKDIHKLLKEYPVLKGRISEISFTELSSNEIASARINKNLDLALKLNINIFKNEDMLHGLIENENDMLSPEGSMYGYLKHEFTHFLEYQYAIDHSETVDQAGNDIGTSKYANEILDDAINNCGLTKSDDIMEAQISKYATYNSSEAIAEANSTIKETVLIKEIKKW</sequence>
<reference evidence="2 3" key="1">
    <citation type="submission" date="2019-08" db="EMBL/GenBank/DDBJ databases">
        <title>In-depth cultivation of the pig gut microbiome towards novel bacterial diversity and tailored functional studies.</title>
        <authorList>
            <person name="Wylensek D."/>
            <person name="Hitch T.C.A."/>
            <person name="Clavel T."/>
        </authorList>
    </citation>
    <scope>NUCLEOTIDE SEQUENCE [LARGE SCALE GENOMIC DNA]</scope>
    <source>
        <strain evidence="2 3">CA-Schmier-601-WT-3</strain>
    </source>
</reference>
<dbReference type="Pfam" id="PF04233">
    <property type="entry name" value="Phage_Mu_F"/>
    <property type="match status" value="1"/>
</dbReference>
<dbReference type="InterPro" id="IPR006528">
    <property type="entry name" value="Phage_head_morphogenesis_dom"/>
</dbReference>
<organism evidence="2 3">
    <name type="scientific">Sharpea porci</name>
    <dbReference type="NCBI Taxonomy" id="2652286"/>
    <lineage>
        <taxon>Bacteria</taxon>
        <taxon>Bacillati</taxon>
        <taxon>Bacillota</taxon>
        <taxon>Erysipelotrichia</taxon>
        <taxon>Erysipelotrichales</taxon>
        <taxon>Coprobacillaceae</taxon>
        <taxon>Sharpea</taxon>
    </lineage>
</organism>
<feature type="domain" description="Phage head morphogenesis" evidence="1">
    <location>
        <begin position="4"/>
        <end position="65"/>
    </location>
</feature>
<proteinExistence type="predicted"/>
<accession>A0A844FTC3</accession>